<dbReference type="InterPro" id="IPR049046">
    <property type="entry name" value="Beta-AFase-like_GH127_middle"/>
</dbReference>
<dbReference type="InterPro" id="IPR008928">
    <property type="entry name" value="6-hairpin_glycosidase_sf"/>
</dbReference>
<protein>
    <submittedName>
        <fullName evidence="4">Uncharacterized protein</fullName>
    </submittedName>
</protein>
<feature type="region of interest" description="Disordered" evidence="1">
    <location>
        <begin position="1030"/>
        <end position="1053"/>
    </location>
</feature>
<feature type="compositionally biased region" description="Polar residues" evidence="1">
    <location>
        <begin position="612"/>
        <end position="629"/>
    </location>
</feature>
<dbReference type="SUPFAM" id="SSF48208">
    <property type="entry name" value="Six-hairpin glycosidases"/>
    <property type="match status" value="1"/>
</dbReference>
<feature type="compositionally biased region" description="Polar residues" evidence="1">
    <location>
        <begin position="578"/>
        <end position="603"/>
    </location>
</feature>
<feature type="compositionally biased region" description="Polar residues" evidence="1">
    <location>
        <begin position="665"/>
        <end position="683"/>
    </location>
</feature>
<dbReference type="PANTHER" id="PTHR43465:SF2">
    <property type="entry name" value="DUF1680 DOMAIN PROTEIN (AFU_ORTHOLOGUE AFUA_1G08910)"/>
    <property type="match status" value="1"/>
</dbReference>
<feature type="region of interest" description="Disordered" evidence="1">
    <location>
        <begin position="575"/>
        <end position="630"/>
    </location>
</feature>
<dbReference type="GO" id="GO:0005975">
    <property type="term" value="P:carbohydrate metabolic process"/>
    <property type="evidence" value="ECO:0007669"/>
    <property type="project" value="InterPro"/>
</dbReference>
<dbReference type="InterPro" id="IPR049174">
    <property type="entry name" value="Beta-AFase-like"/>
</dbReference>
<feature type="compositionally biased region" description="Polar residues" evidence="1">
    <location>
        <begin position="714"/>
        <end position="725"/>
    </location>
</feature>
<reference evidence="4 5" key="1">
    <citation type="submission" date="2017-12" db="EMBL/GenBank/DDBJ databases">
        <title>Comparative genomics of Botrytis spp.</title>
        <authorList>
            <person name="Valero-Jimenez C.A."/>
            <person name="Tapia P."/>
            <person name="Veloso J."/>
            <person name="Silva-Moreno E."/>
            <person name="Staats M."/>
            <person name="Valdes J.H."/>
            <person name="Van Kan J.A.L."/>
        </authorList>
    </citation>
    <scope>NUCLEOTIDE SEQUENCE [LARGE SCALE GENOMIC DNA]</scope>
    <source>
        <strain evidence="4 5">Be9601</strain>
    </source>
</reference>
<feature type="compositionally biased region" description="Basic and acidic residues" evidence="1">
    <location>
        <begin position="653"/>
        <end position="664"/>
    </location>
</feature>
<feature type="region of interest" description="Disordered" evidence="1">
    <location>
        <begin position="653"/>
        <end position="741"/>
    </location>
</feature>
<comment type="caution">
    <text evidence="4">The sequence shown here is derived from an EMBL/GenBank/DDBJ whole genome shotgun (WGS) entry which is preliminary data.</text>
</comment>
<keyword evidence="5" id="KW-1185">Reference proteome</keyword>
<dbReference type="Pfam" id="PF07944">
    <property type="entry name" value="Beta-AFase-like_GH127_cat"/>
    <property type="match status" value="1"/>
</dbReference>
<evidence type="ECO:0000256" key="1">
    <source>
        <dbReference type="SAM" id="MobiDB-lite"/>
    </source>
</evidence>
<accession>A0A4Z1JLQ3</accession>
<dbReference type="InterPro" id="IPR012878">
    <property type="entry name" value="Beta-AFase-like_GH127_cat"/>
</dbReference>
<dbReference type="PANTHER" id="PTHR43465">
    <property type="entry name" value="DUF1680 DOMAIN PROTEIN (AFU_ORTHOLOGUE AFUA_1G08910)"/>
    <property type="match status" value="1"/>
</dbReference>
<evidence type="ECO:0000259" key="2">
    <source>
        <dbReference type="Pfam" id="PF07944"/>
    </source>
</evidence>
<evidence type="ECO:0000313" key="4">
    <source>
        <dbReference type="EMBL" id="TGO74681.1"/>
    </source>
</evidence>
<dbReference type="Pfam" id="PF20736">
    <property type="entry name" value="Glyco_hydro127M"/>
    <property type="match status" value="1"/>
</dbReference>
<organism evidence="4 5">
    <name type="scientific">Botrytis elliptica</name>
    <dbReference type="NCBI Taxonomy" id="278938"/>
    <lineage>
        <taxon>Eukaryota</taxon>
        <taxon>Fungi</taxon>
        <taxon>Dikarya</taxon>
        <taxon>Ascomycota</taxon>
        <taxon>Pezizomycotina</taxon>
        <taxon>Leotiomycetes</taxon>
        <taxon>Helotiales</taxon>
        <taxon>Sclerotiniaceae</taxon>
        <taxon>Botrytis</taxon>
    </lineage>
</organism>
<dbReference type="STRING" id="278938.A0A4Z1JLQ3"/>
<dbReference type="AlphaFoldDB" id="A0A4Z1JLQ3"/>
<gene>
    <name evidence="4" type="ORF">BELL_0263g00030</name>
</gene>
<name>A0A4Z1JLQ3_9HELO</name>
<feature type="domain" description="Non-reducing end beta-L-arabinofuranosidase-like GH127 catalytic" evidence="2">
    <location>
        <begin position="15"/>
        <end position="426"/>
    </location>
</feature>
<proteinExistence type="predicted"/>
<dbReference type="Proteomes" id="UP000297229">
    <property type="component" value="Unassembled WGS sequence"/>
</dbReference>
<sequence>MAYPQNSYLQTTFTTPGFISRRREVVYSTTLLYQLKVLKTTGRYDAFKLKWHASYNDEPDVWPVPNHLFWDSDVAKWIEGACYFLQYKENQEIDSAVKELVDMIRSAQQDDGYLNIHFTVVEPGKRFTNLRDLHELYNAGHLIEAALAHNQYYGNDLLLEPILKYIDLLSRTFGSNPEQKHGYPGHPEIELALLRLYEKTRDPKHLNLARYFIDERGNPKGQDGRHYYDVEAKIRGDRPDEMPKYFPEKRSYWYQQAHKPIVDQETIEGHAVRAMYLLTAVSDLVRIDKSEDTAAKRTAVERLWNNMVQKKMYLTGGIGAIKQWEGFGIDYFLPSGTDEGGCYSETCASIGVMMLAERLLQLDLDAKYADIMELCFYNAVSTGMSEDGSKFTYVNQLASSDTDLSRRAEWFTCACCPPNVARLLGYIGGYLWSSSSDEKNNTVEVNVHTYASAVLSIPVGEHTVQLEQTTDWPWDGNIRFKLKSPEAISTTIRLRIPGWAEEWTNLVLDTDCEISETDVDSAEPYKKLTVRDGATLLQVPEYSGPCLARNEDHFAKVDIQRLHFVPYALRDNRDRPTPISTTYNYNSDRSGPYQHNMNQSSQKKVPRVQAAPDTSATKVAMPRTSSDPRTYTEKEVHGFVGNVLDMAVQLLAGERKREGPREVSENNSGSDPGSETVINSLQSGPAPARKKRALDTDEEIICNTPAITAESPRPTINQRLPSNTASRKKTGSRQNTRVKSQDLCAARRLQRETPLATWIEQNTTTHGKVRDWHTRPILFNPSVPSPRDNKLPTRRFYGDLACAVMSTEYISSKMMRHLKAPADYDSHGKLLSTRVSVGLPAMNAAGQILLVDGKPMLGFLRDIAEQFPRYDKIEATAKAAVCGKDAAWYEQKFRDTNARHLSRSSTGNQNGSEAVKPTHIFPLFLLRPGLEPHTESADKFPPSPPRNTIHTTAFPGFPFSLPRAPRSQTLPQSASVHGPTIRQSVPKLSFPEDASRTWSSDNRVCSTLVARGPLERLGQDDYMLKTTENNRFTSPAMSPNGDIEAENLVREDL</sequence>
<evidence type="ECO:0000313" key="5">
    <source>
        <dbReference type="Proteomes" id="UP000297229"/>
    </source>
</evidence>
<feature type="domain" description="Non-reducing end beta-L-arabinofuranosidase-like GH127 middle" evidence="3">
    <location>
        <begin position="445"/>
        <end position="504"/>
    </location>
</feature>
<evidence type="ECO:0000259" key="3">
    <source>
        <dbReference type="Pfam" id="PF20736"/>
    </source>
</evidence>
<dbReference type="EMBL" id="PQXM01000262">
    <property type="protein sequence ID" value="TGO74681.1"/>
    <property type="molecule type" value="Genomic_DNA"/>
</dbReference>